<dbReference type="AlphaFoldDB" id="A0A2L2XDM1"/>
<dbReference type="EMBL" id="BFAV01000127">
    <property type="protein sequence ID" value="GBF34124.1"/>
    <property type="molecule type" value="Genomic_DNA"/>
</dbReference>
<accession>A0A2L2XDM1</accession>
<keyword evidence="2" id="KW-1185">Reference proteome</keyword>
<proteinExistence type="predicted"/>
<name>A0A2L2XDM1_9FIRM</name>
<organism evidence="1 2">
    <name type="scientific">Desulfocucumis palustris</name>
    <dbReference type="NCBI Taxonomy" id="1898651"/>
    <lineage>
        <taxon>Bacteria</taxon>
        <taxon>Bacillati</taxon>
        <taxon>Bacillota</taxon>
        <taxon>Clostridia</taxon>
        <taxon>Eubacteriales</taxon>
        <taxon>Desulfocucumaceae</taxon>
        <taxon>Desulfocucumis</taxon>
    </lineage>
</organism>
<comment type="caution">
    <text evidence="1">The sequence shown here is derived from an EMBL/GenBank/DDBJ whole genome shotgun (WGS) entry which is preliminary data.</text>
</comment>
<reference evidence="2" key="1">
    <citation type="submission" date="2018-02" db="EMBL/GenBank/DDBJ databases">
        <title>Genome sequence of Desulfocucumis palustris strain NAW-5.</title>
        <authorList>
            <person name="Watanabe M."/>
            <person name="Kojima H."/>
            <person name="Fukui M."/>
        </authorList>
    </citation>
    <scope>NUCLEOTIDE SEQUENCE [LARGE SCALE GENOMIC DNA]</scope>
    <source>
        <strain evidence="2">NAW-5</strain>
    </source>
</reference>
<gene>
    <name evidence="1" type="ORF">DCCM_3236</name>
</gene>
<protein>
    <submittedName>
        <fullName evidence="1">Prophage Lp2 protein 22</fullName>
    </submittedName>
</protein>
<sequence>MVYRAHRYEEKDWISYTLDQAIATRFARERKVNEISLYRLRRRDVIALFLRRGEQEIIMLQTERAKLIEKMLL</sequence>
<evidence type="ECO:0000313" key="1">
    <source>
        <dbReference type="EMBL" id="GBF34124.1"/>
    </source>
</evidence>
<evidence type="ECO:0000313" key="2">
    <source>
        <dbReference type="Proteomes" id="UP000239549"/>
    </source>
</evidence>
<dbReference type="Proteomes" id="UP000239549">
    <property type="component" value="Unassembled WGS sequence"/>
</dbReference>